<evidence type="ECO:0000313" key="2">
    <source>
        <dbReference type="EMBL" id="TFL04806.1"/>
    </source>
</evidence>
<sequence length="63" mass="7037">MVMYFAQRMILGSRSGDIQQHTRRGVTPTTGEYMYRPSTSPPNNGTIGASHHPAVQLYPKFPT</sequence>
<dbReference type="EMBL" id="ML178818">
    <property type="protein sequence ID" value="TFL04806.1"/>
    <property type="molecule type" value="Genomic_DNA"/>
</dbReference>
<feature type="region of interest" description="Disordered" evidence="1">
    <location>
        <begin position="15"/>
        <end position="63"/>
    </location>
</feature>
<dbReference type="Proteomes" id="UP000305067">
    <property type="component" value="Unassembled WGS sequence"/>
</dbReference>
<organism evidence="2 3">
    <name type="scientific">Pterulicium gracile</name>
    <dbReference type="NCBI Taxonomy" id="1884261"/>
    <lineage>
        <taxon>Eukaryota</taxon>
        <taxon>Fungi</taxon>
        <taxon>Dikarya</taxon>
        <taxon>Basidiomycota</taxon>
        <taxon>Agaricomycotina</taxon>
        <taxon>Agaricomycetes</taxon>
        <taxon>Agaricomycetidae</taxon>
        <taxon>Agaricales</taxon>
        <taxon>Pleurotineae</taxon>
        <taxon>Pterulaceae</taxon>
        <taxon>Pterulicium</taxon>
    </lineage>
</organism>
<reference evidence="2 3" key="1">
    <citation type="journal article" date="2019" name="Nat. Ecol. Evol.">
        <title>Megaphylogeny resolves global patterns of mushroom evolution.</title>
        <authorList>
            <person name="Varga T."/>
            <person name="Krizsan K."/>
            <person name="Foldi C."/>
            <person name="Dima B."/>
            <person name="Sanchez-Garcia M."/>
            <person name="Sanchez-Ramirez S."/>
            <person name="Szollosi G.J."/>
            <person name="Szarkandi J.G."/>
            <person name="Papp V."/>
            <person name="Albert L."/>
            <person name="Andreopoulos W."/>
            <person name="Angelini C."/>
            <person name="Antonin V."/>
            <person name="Barry K.W."/>
            <person name="Bougher N.L."/>
            <person name="Buchanan P."/>
            <person name="Buyck B."/>
            <person name="Bense V."/>
            <person name="Catcheside P."/>
            <person name="Chovatia M."/>
            <person name="Cooper J."/>
            <person name="Damon W."/>
            <person name="Desjardin D."/>
            <person name="Finy P."/>
            <person name="Geml J."/>
            <person name="Haridas S."/>
            <person name="Hughes K."/>
            <person name="Justo A."/>
            <person name="Karasinski D."/>
            <person name="Kautmanova I."/>
            <person name="Kiss B."/>
            <person name="Kocsube S."/>
            <person name="Kotiranta H."/>
            <person name="LaButti K.M."/>
            <person name="Lechner B.E."/>
            <person name="Liimatainen K."/>
            <person name="Lipzen A."/>
            <person name="Lukacs Z."/>
            <person name="Mihaltcheva S."/>
            <person name="Morgado L.N."/>
            <person name="Niskanen T."/>
            <person name="Noordeloos M.E."/>
            <person name="Ohm R.A."/>
            <person name="Ortiz-Santana B."/>
            <person name="Ovrebo C."/>
            <person name="Racz N."/>
            <person name="Riley R."/>
            <person name="Savchenko A."/>
            <person name="Shiryaev A."/>
            <person name="Soop K."/>
            <person name="Spirin V."/>
            <person name="Szebenyi C."/>
            <person name="Tomsovsky M."/>
            <person name="Tulloss R.E."/>
            <person name="Uehling J."/>
            <person name="Grigoriev I.V."/>
            <person name="Vagvolgyi C."/>
            <person name="Papp T."/>
            <person name="Martin F.M."/>
            <person name="Miettinen O."/>
            <person name="Hibbett D.S."/>
            <person name="Nagy L.G."/>
        </authorList>
    </citation>
    <scope>NUCLEOTIDE SEQUENCE [LARGE SCALE GENOMIC DNA]</scope>
    <source>
        <strain evidence="2 3">CBS 309.79</strain>
    </source>
</reference>
<protein>
    <submittedName>
        <fullName evidence="2">Uncharacterized protein</fullName>
    </submittedName>
</protein>
<dbReference type="AlphaFoldDB" id="A0A5C3QS41"/>
<accession>A0A5C3QS41</accession>
<evidence type="ECO:0000313" key="3">
    <source>
        <dbReference type="Proteomes" id="UP000305067"/>
    </source>
</evidence>
<evidence type="ECO:0000256" key="1">
    <source>
        <dbReference type="SAM" id="MobiDB-lite"/>
    </source>
</evidence>
<name>A0A5C3QS41_9AGAR</name>
<gene>
    <name evidence="2" type="ORF">BDV98DRAFT_562865</name>
</gene>
<feature type="compositionally biased region" description="Polar residues" evidence="1">
    <location>
        <begin position="37"/>
        <end position="47"/>
    </location>
</feature>
<keyword evidence="3" id="KW-1185">Reference proteome</keyword>
<proteinExistence type="predicted"/>